<dbReference type="InterPro" id="IPR012337">
    <property type="entry name" value="RNaseH-like_sf"/>
</dbReference>
<dbReference type="GO" id="GO:0003676">
    <property type="term" value="F:nucleic acid binding"/>
    <property type="evidence" value="ECO:0007669"/>
    <property type="project" value="InterPro"/>
</dbReference>
<evidence type="ECO:0000313" key="5">
    <source>
        <dbReference type="Proteomes" id="UP001168877"/>
    </source>
</evidence>
<dbReference type="SUPFAM" id="SSF53098">
    <property type="entry name" value="Ribonuclease H-like"/>
    <property type="match status" value="1"/>
</dbReference>
<dbReference type="GO" id="GO:0008233">
    <property type="term" value="F:peptidase activity"/>
    <property type="evidence" value="ECO:0007669"/>
    <property type="project" value="UniProtKB-KW"/>
</dbReference>
<dbReference type="PANTHER" id="PTHR42648:SF22">
    <property type="entry name" value="REVERSE TRANSCRIPTASE TY1_COPIA-TYPE DOMAIN-CONTAINING PROTEIN"/>
    <property type="match status" value="1"/>
</dbReference>
<evidence type="ECO:0000313" key="4">
    <source>
        <dbReference type="EMBL" id="KAK0590635.1"/>
    </source>
</evidence>
<evidence type="ECO:0000256" key="1">
    <source>
        <dbReference type="ARBA" id="ARBA00022670"/>
    </source>
</evidence>
<keyword evidence="5" id="KW-1185">Reference proteome</keyword>
<dbReference type="InterPro" id="IPR001584">
    <property type="entry name" value="Integrase_cat-core"/>
</dbReference>
<dbReference type="GO" id="GO:0006508">
    <property type="term" value="P:proteolysis"/>
    <property type="evidence" value="ECO:0007669"/>
    <property type="project" value="UniProtKB-KW"/>
</dbReference>
<dbReference type="GO" id="GO:0015074">
    <property type="term" value="P:DNA integration"/>
    <property type="evidence" value="ECO:0007669"/>
    <property type="project" value="InterPro"/>
</dbReference>
<evidence type="ECO:0000259" key="3">
    <source>
        <dbReference type="PROSITE" id="PS50994"/>
    </source>
</evidence>
<reference evidence="4" key="1">
    <citation type="journal article" date="2022" name="Plant J.">
        <title>Strategies of tolerance reflected in two North American maple genomes.</title>
        <authorList>
            <person name="McEvoy S.L."/>
            <person name="Sezen U.U."/>
            <person name="Trouern-Trend A."/>
            <person name="McMahon S.M."/>
            <person name="Schaberg P.G."/>
            <person name="Yang J."/>
            <person name="Wegrzyn J.L."/>
            <person name="Swenson N.G."/>
        </authorList>
    </citation>
    <scope>NUCLEOTIDE SEQUENCE</scope>
    <source>
        <strain evidence="4">NS2018</strain>
    </source>
</reference>
<evidence type="ECO:0000256" key="2">
    <source>
        <dbReference type="SAM" id="MobiDB-lite"/>
    </source>
</evidence>
<keyword evidence="1" id="KW-0645">Protease</keyword>
<dbReference type="InterPro" id="IPR036397">
    <property type="entry name" value="RNaseH_sf"/>
</dbReference>
<feature type="region of interest" description="Disordered" evidence="2">
    <location>
        <begin position="32"/>
        <end position="59"/>
    </location>
</feature>
<dbReference type="Pfam" id="PF00665">
    <property type="entry name" value="rve"/>
    <property type="match status" value="1"/>
</dbReference>
<comment type="caution">
    <text evidence="4">The sequence shown here is derived from an EMBL/GenBank/DDBJ whole genome shotgun (WGS) entry which is preliminary data.</text>
</comment>
<dbReference type="AlphaFoldDB" id="A0AA39VRR2"/>
<name>A0AA39VRR2_ACESA</name>
<dbReference type="EMBL" id="JAUESC010000381">
    <property type="protein sequence ID" value="KAK0590635.1"/>
    <property type="molecule type" value="Genomic_DNA"/>
</dbReference>
<sequence length="366" mass="41787">MTDLKESGGDSLKKIEPTILVGFHMHESSSLITPEWHPKGKKTSQNKEEDTNPKGNLATTPGFTAKLSMYFTANSDWIIDTGATDHMTCDRYRFSHLSPKCSKTTIINANDVSSPVIGVGTVPLSPTLAIKDVLFVPSLNCNLLFVNQLTNSHNCVALFFPTHRVQNIHTKEKIGSGRQNEGLYYLEDGFQHSNREGQAHLVNEDLVNKKNDEIWLWHRILGHPSFGYIRRLFPSLFNGCNFSYFICETCVMAKSHRTIFHLSDNKANLPFSLFHSDAWGPAPIQTLNGMRWYLTFVDDCTRMTWVYQLKHKSDVCLIFRLFHEMVATRLGIQIKVLRSDNGRDYFKQELTKFMHSVEIIHQTTCP</sequence>
<accession>A0AA39VRR2</accession>
<dbReference type="PANTHER" id="PTHR42648">
    <property type="entry name" value="TRANSPOSASE, PUTATIVE-RELATED"/>
    <property type="match status" value="1"/>
</dbReference>
<proteinExistence type="predicted"/>
<dbReference type="PROSITE" id="PS50994">
    <property type="entry name" value="INTEGRASE"/>
    <property type="match status" value="1"/>
</dbReference>
<dbReference type="InterPro" id="IPR054722">
    <property type="entry name" value="PolX-like_BBD"/>
</dbReference>
<dbReference type="Pfam" id="PF13976">
    <property type="entry name" value="gag_pre-integrs"/>
    <property type="match status" value="1"/>
</dbReference>
<reference evidence="4" key="2">
    <citation type="submission" date="2023-06" db="EMBL/GenBank/DDBJ databases">
        <authorList>
            <person name="Swenson N.G."/>
            <person name="Wegrzyn J.L."/>
            <person name="Mcevoy S.L."/>
        </authorList>
    </citation>
    <scope>NUCLEOTIDE SEQUENCE</scope>
    <source>
        <strain evidence="4">NS2018</strain>
        <tissue evidence="4">Leaf</tissue>
    </source>
</reference>
<organism evidence="4 5">
    <name type="scientific">Acer saccharum</name>
    <name type="common">Sugar maple</name>
    <dbReference type="NCBI Taxonomy" id="4024"/>
    <lineage>
        <taxon>Eukaryota</taxon>
        <taxon>Viridiplantae</taxon>
        <taxon>Streptophyta</taxon>
        <taxon>Embryophyta</taxon>
        <taxon>Tracheophyta</taxon>
        <taxon>Spermatophyta</taxon>
        <taxon>Magnoliopsida</taxon>
        <taxon>eudicotyledons</taxon>
        <taxon>Gunneridae</taxon>
        <taxon>Pentapetalae</taxon>
        <taxon>rosids</taxon>
        <taxon>malvids</taxon>
        <taxon>Sapindales</taxon>
        <taxon>Sapindaceae</taxon>
        <taxon>Hippocastanoideae</taxon>
        <taxon>Acereae</taxon>
        <taxon>Acer</taxon>
    </lineage>
</organism>
<protein>
    <recommendedName>
        <fullName evidence="3">Integrase catalytic domain-containing protein</fullName>
    </recommendedName>
</protein>
<feature type="domain" description="Integrase catalytic" evidence="3">
    <location>
        <begin position="266"/>
        <end position="366"/>
    </location>
</feature>
<dbReference type="InterPro" id="IPR025724">
    <property type="entry name" value="GAG-pre-integrase_dom"/>
</dbReference>
<dbReference type="Proteomes" id="UP001168877">
    <property type="component" value="Unassembled WGS sequence"/>
</dbReference>
<dbReference type="Gene3D" id="3.30.420.10">
    <property type="entry name" value="Ribonuclease H-like superfamily/Ribonuclease H"/>
    <property type="match status" value="1"/>
</dbReference>
<dbReference type="InterPro" id="IPR039537">
    <property type="entry name" value="Retrotran_Ty1/copia-like"/>
</dbReference>
<gene>
    <name evidence="4" type="ORF">LWI29_029723</name>
</gene>
<keyword evidence="1" id="KW-0378">Hydrolase</keyword>
<dbReference type="Pfam" id="PF22936">
    <property type="entry name" value="Pol_BBD"/>
    <property type="match status" value="1"/>
</dbReference>